<gene>
    <name evidence="1" type="ordered locus">MICA_1824</name>
</gene>
<evidence type="ECO:0000313" key="2">
    <source>
        <dbReference type="Proteomes" id="UP000009286"/>
    </source>
</evidence>
<protein>
    <submittedName>
        <fullName evidence="1">Uncharacterized protein</fullName>
    </submittedName>
</protein>
<dbReference type="Proteomes" id="UP000009286">
    <property type="component" value="Chromosome"/>
</dbReference>
<name>G2KSZ0_MICAA</name>
<dbReference type="KEGG" id="mai:MICA_1824"/>
<dbReference type="OrthoDB" id="9817696at2"/>
<evidence type="ECO:0000313" key="1">
    <source>
        <dbReference type="EMBL" id="AEP10135.1"/>
    </source>
</evidence>
<accession>G2KSZ0</accession>
<keyword evidence="2" id="KW-1185">Reference proteome</keyword>
<proteinExistence type="predicted"/>
<dbReference type="AlphaFoldDB" id="G2KSZ0"/>
<dbReference type="HOGENOM" id="CLU_784848_0_0_5"/>
<organism evidence="1 2">
    <name type="scientific">Micavibrio aeruginosavorus (strain ARL-13)</name>
    <dbReference type="NCBI Taxonomy" id="856793"/>
    <lineage>
        <taxon>Bacteria</taxon>
        <taxon>Pseudomonadati</taxon>
        <taxon>Bdellovibrionota</taxon>
        <taxon>Bdellovibrionia</taxon>
        <taxon>Bdellovibrionales</taxon>
        <taxon>Pseudobdellovibrionaceae</taxon>
        <taxon>Micavibrio</taxon>
    </lineage>
</organism>
<reference evidence="1 2" key="1">
    <citation type="journal article" date="2011" name="BMC Genomics">
        <title>Genomic insights into an obligate epibiotic bacterial predator: Micavibrio aeruginosavorus ARL-13.</title>
        <authorList>
            <person name="Wang Z."/>
            <person name="Kadouri D."/>
            <person name="Wu M."/>
        </authorList>
    </citation>
    <scope>NUCLEOTIDE SEQUENCE [LARGE SCALE GENOMIC DNA]</scope>
    <source>
        <strain evidence="1 2">ARL-13</strain>
    </source>
</reference>
<sequence length="353" mass="40621">MHANDNGHSDPLTQLVTLLARHMRHMSTADALLLEDQINIIRHGDDLSRITLAKNLTYKILRAEQARLSARGIPLTSNTYVREEYYPLDITLIHAAMDHFRLSDAYKTKMAEVANDVTDAMKRSKTLQYAQRNWHTMKDDQKIRALKIVQHLHEKHQKLGDLRCEMLTGLSFANIAMTRKNGDMNPKFFLAFQHNAFSNVFNNTSGSVIATAMDRMGSHIYYNTHNDNYFFRRSFAAAAGAMHHEQQHVFQGALAMAVHDGRIEQSNPYYRDARLFYLLTREKCYMPGNIPSLYRTQAIETDAFAFQTAMTRRLYRRFHDGAWADDPAQRAAYENSGCALFKKLKARIFGPRP</sequence>
<dbReference type="EMBL" id="CP002382">
    <property type="protein sequence ID" value="AEP10135.1"/>
    <property type="molecule type" value="Genomic_DNA"/>
</dbReference>
<dbReference type="RefSeq" id="WP_014103358.1">
    <property type="nucleotide sequence ID" value="NC_016026.1"/>
</dbReference>